<evidence type="ECO:0000313" key="3">
    <source>
        <dbReference type="Proteomes" id="UP000008204"/>
    </source>
</evidence>
<dbReference type="STRING" id="41431.PCC8801_1463"/>
<dbReference type="EMBL" id="CP001287">
    <property type="protein sequence ID" value="ACK65520.1"/>
    <property type="molecule type" value="Genomic_DNA"/>
</dbReference>
<keyword evidence="1" id="KW-0472">Membrane</keyword>
<keyword evidence="1" id="KW-1133">Transmembrane helix</keyword>
<keyword evidence="3" id="KW-1185">Reference proteome</keyword>
<evidence type="ECO:0000313" key="2">
    <source>
        <dbReference type="EMBL" id="ACK65520.1"/>
    </source>
</evidence>
<accession>B7K4Q5</accession>
<dbReference type="RefSeq" id="WP_012594793.1">
    <property type="nucleotide sequence ID" value="NC_011726.1"/>
</dbReference>
<feature type="transmembrane region" description="Helical" evidence="1">
    <location>
        <begin position="152"/>
        <end position="174"/>
    </location>
</feature>
<organism evidence="2 3">
    <name type="scientific">Rippkaea orientalis (strain PCC 8801 / RF-1)</name>
    <name type="common">Cyanothece sp. (strain PCC 8801)</name>
    <dbReference type="NCBI Taxonomy" id="41431"/>
    <lineage>
        <taxon>Bacteria</taxon>
        <taxon>Bacillati</taxon>
        <taxon>Cyanobacteriota</taxon>
        <taxon>Cyanophyceae</taxon>
        <taxon>Oscillatoriophycideae</taxon>
        <taxon>Chroococcales</taxon>
        <taxon>Aphanothecaceae</taxon>
        <taxon>Rippkaea</taxon>
        <taxon>Rippkaea orientalis</taxon>
    </lineage>
</organism>
<dbReference type="eggNOG" id="ENOG5033Y59">
    <property type="taxonomic scope" value="Bacteria"/>
</dbReference>
<evidence type="ECO:0000256" key="1">
    <source>
        <dbReference type="SAM" id="Phobius"/>
    </source>
</evidence>
<dbReference type="AlphaFoldDB" id="B7K4Q5"/>
<dbReference type="Proteomes" id="UP000008204">
    <property type="component" value="Chromosome"/>
</dbReference>
<reference evidence="3" key="1">
    <citation type="journal article" date="2011" name="MBio">
        <title>Novel metabolic attributes of the genus Cyanothece, comprising a group of unicellular nitrogen-fixing Cyanobacteria.</title>
        <authorList>
            <person name="Bandyopadhyay A."/>
            <person name="Elvitigala T."/>
            <person name="Welsh E."/>
            <person name="Stockel J."/>
            <person name="Liberton M."/>
            <person name="Min H."/>
            <person name="Sherman L.A."/>
            <person name="Pakrasi H.B."/>
        </authorList>
    </citation>
    <scope>NUCLEOTIDE SEQUENCE [LARGE SCALE GENOMIC DNA]</scope>
    <source>
        <strain evidence="3">PCC 8801</strain>
    </source>
</reference>
<dbReference type="HOGENOM" id="CLU_1292630_0_0_3"/>
<sequence>MANCPNCGSDYIQLTKETNISWGRAAAGWALFGVVGGAIGAVTGEDRNINACLDCGTSWKAEDLYKILQIIKNSTGESLDLAIEEDRFFMNEFIVELSPYLDEISKKEREGKRLIEEAQQKSVQSTATGCGAGCLISFSVCIGIASSTSGGVLLLTLLIPPVLGMLIGILLDSVNKKYNEKKKQETQRRVEIIKREAEEKLRNKIRIFMNNYY</sequence>
<dbReference type="OrthoDB" id="514909at2"/>
<proteinExistence type="predicted"/>
<feature type="transmembrane region" description="Helical" evidence="1">
    <location>
        <begin position="127"/>
        <end position="146"/>
    </location>
</feature>
<gene>
    <name evidence="2" type="ordered locus">PCC8801_1463</name>
</gene>
<keyword evidence="1" id="KW-0812">Transmembrane</keyword>
<protein>
    <submittedName>
        <fullName evidence="2">Uncharacterized protein</fullName>
    </submittedName>
</protein>
<name>B7K4Q5_RIPO1</name>
<dbReference type="KEGG" id="cyp:PCC8801_1463"/>